<evidence type="ECO:0000313" key="1">
    <source>
        <dbReference type="EMBL" id="KAK9415992.1"/>
    </source>
</evidence>
<dbReference type="Proteomes" id="UP001408356">
    <property type="component" value="Unassembled WGS sequence"/>
</dbReference>
<evidence type="ECO:0000313" key="2">
    <source>
        <dbReference type="Proteomes" id="UP001408356"/>
    </source>
</evidence>
<protein>
    <recommendedName>
        <fullName evidence="3">DUF1993 domain-containing protein</fullName>
    </recommendedName>
</protein>
<reference evidence="1 2" key="1">
    <citation type="journal article" date="2024" name="J. Plant Pathol.">
        <title>Sequence and assembly of the genome of Seiridium unicorne, isolate CBS 538.82, causal agent of cypress canker disease.</title>
        <authorList>
            <person name="Scali E."/>
            <person name="Rocca G.D."/>
            <person name="Danti R."/>
            <person name="Garbelotto M."/>
            <person name="Barberini S."/>
            <person name="Baroncelli R."/>
            <person name="Emiliani G."/>
        </authorList>
    </citation>
    <scope>NUCLEOTIDE SEQUENCE [LARGE SCALE GENOMIC DNA]</scope>
    <source>
        <strain evidence="1 2">BM-138-508</strain>
    </source>
</reference>
<accession>A0ABR2UN55</accession>
<dbReference type="Pfam" id="PF09351">
    <property type="entry name" value="DUF1993"/>
    <property type="match status" value="1"/>
</dbReference>
<dbReference type="InterPro" id="IPR018531">
    <property type="entry name" value="DUF1993"/>
</dbReference>
<dbReference type="Gene3D" id="1.20.120.450">
    <property type="entry name" value="dinb family like domain"/>
    <property type="match status" value="1"/>
</dbReference>
<comment type="caution">
    <text evidence="1">The sequence shown here is derived from an EMBL/GenBank/DDBJ whole genome shotgun (WGS) entry which is preliminary data.</text>
</comment>
<proteinExistence type="predicted"/>
<dbReference type="InterPro" id="IPR034660">
    <property type="entry name" value="DinB/YfiT-like"/>
</dbReference>
<evidence type="ECO:0008006" key="3">
    <source>
        <dbReference type="Google" id="ProtNLM"/>
    </source>
</evidence>
<keyword evidence="2" id="KW-1185">Reference proteome</keyword>
<dbReference type="PANTHER" id="PTHR36922:SF1">
    <property type="entry name" value="DUF1993 DOMAIN-CONTAINING PROTEIN"/>
    <property type="match status" value="1"/>
</dbReference>
<name>A0ABR2UN55_9PEZI</name>
<gene>
    <name evidence="1" type="ORF">SUNI508_09952</name>
</gene>
<sequence length="259" mass="28378">MSEVSIYDISVGTYIGGLTVLVNILKKAALQPDADTLPSASLIEDMLPLSFQVQSVSNSVSVSLKRLLKTDIQSWEDNETTMEQLIERAENTLSLLKNMDPKTLMGAEKNVCKVAGEEMTGRQFILDFAMPNLFFHLQTAYAILRMKGVPLGKGDFMGPWHPLQNLNVLPSELHVSLQQGIDRGLRKGKCCDLIIKLADTHSGVVAAGVAGSHYGRASSRDPAQAYAGKTEDLRHGPRRYDLLVPECQDGWHLLGSSVN</sequence>
<organism evidence="1 2">
    <name type="scientific">Seiridium unicorne</name>
    <dbReference type="NCBI Taxonomy" id="138068"/>
    <lineage>
        <taxon>Eukaryota</taxon>
        <taxon>Fungi</taxon>
        <taxon>Dikarya</taxon>
        <taxon>Ascomycota</taxon>
        <taxon>Pezizomycotina</taxon>
        <taxon>Sordariomycetes</taxon>
        <taxon>Xylariomycetidae</taxon>
        <taxon>Amphisphaeriales</taxon>
        <taxon>Sporocadaceae</taxon>
        <taxon>Seiridium</taxon>
    </lineage>
</organism>
<dbReference type="SUPFAM" id="SSF109854">
    <property type="entry name" value="DinB/YfiT-like putative metalloenzymes"/>
    <property type="match status" value="1"/>
</dbReference>
<dbReference type="EMBL" id="JARVKF010000410">
    <property type="protein sequence ID" value="KAK9415992.1"/>
    <property type="molecule type" value="Genomic_DNA"/>
</dbReference>
<dbReference type="PANTHER" id="PTHR36922">
    <property type="entry name" value="BLL2446 PROTEIN"/>
    <property type="match status" value="1"/>
</dbReference>